<reference evidence="2 3" key="1">
    <citation type="submission" date="2009-12" db="EMBL/GenBank/DDBJ databases">
        <title>The draft genome of Batrachochytrium dendrobatidis.</title>
        <authorList>
            <consortium name="US DOE Joint Genome Institute (JGI-PGF)"/>
            <person name="Kuo A."/>
            <person name="Salamov A."/>
            <person name="Schmutz J."/>
            <person name="Lucas S."/>
            <person name="Pitluck S."/>
            <person name="Rosenblum E."/>
            <person name="Stajich J."/>
            <person name="Eisen M."/>
            <person name="Grigoriev I.V."/>
        </authorList>
    </citation>
    <scope>NUCLEOTIDE SEQUENCE [LARGE SCALE GENOMIC DNA]</scope>
    <source>
        <strain evidence="3">JAM81 / FGSC 10211</strain>
    </source>
</reference>
<dbReference type="Gene3D" id="3.90.1530.10">
    <property type="entry name" value="Conserved hypothetical protein from pyrococcus furiosus pfu- 392566-001, ParB domain"/>
    <property type="match status" value="1"/>
</dbReference>
<gene>
    <name evidence="2" type="ORF">BATDEDRAFT_85224</name>
</gene>
<dbReference type="InParanoid" id="F4NV46"/>
<evidence type="ECO:0000256" key="1">
    <source>
        <dbReference type="SAM" id="SignalP"/>
    </source>
</evidence>
<dbReference type="OrthoDB" id="2136948at2759"/>
<dbReference type="RefSeq" id="XP_006676456.1">
    <property type="nucleotide sequence ID" value="XM_006676393.1"/>
</dbReference>
<proteinExistence type="predicted"/>
<protein>
    <recommendedName>
        <fullName evidence="4">ParB/Sulfiredoxin domain-containing protein</fullName>
    </recommendedName>
</protein>
<sequence>MSRVATVGLFMVLFLLLSFPQGSLDIYKESLFQHYRTTLQDPFLDIPTPRIKWVDPIRLVRHEHTSRAHLESLLAYLQTIPPNSPIPVPVVTASHPQVILDGHHRVSASRILGLKLIPVWEVDDLDEIDNWDKTLVRCYAQSNGLRMALHEVTRRAREGNIDWGIKGTRHVAHFPLSRPQASGEMFIEVALERVTPRVNWGSWISSNDVSSRMNDIAVPNIGSREHVRVPGIKV</sequence>
<dbReference type="HOGENOM" id="CLU_1184820_0_0_1"/>
<feature type="chain" id="PRO_5003312466" description="ParB/Sulfiredoxin domain-containing protein" evidence="1">
    <location>
        <begin position="26"/>
        <end position="234"/>
    </location>
</feature>
<evidence type="ECO:0000313" key="3">
    <source>
        <dbReference type="Proteomes" id="UP000007241"/>
    </source>
</evidence>
<keyword evidence="3" id="KW-1185">Reference proteome</keyword>
<keyword evidence="1" id="KW-0732">Signal</keyword>
<dbReference type="EMBL" id="GL882879">
    <property type="protein sequence ID" value="EGF84471.1"/>
    <property type="molecule type" value="Genomic_DNA"/>
</dbReference>
<evidence type="ECO:0008006" key="4">
    <source>
        <dbReference type="Google" id="ProtNLM"/>
    </source>
</evidence>
<evidence type="ECO:0000313" key="2">
    <source>
        <dbReference type="EMBL" id="EGF84471.1"/>
    </source>
</evidence>
<organism evidence="2 3">
    <name type="scientific">Batrachochytrium dendrobatidis (strain JAM81 / FGSC 10211)</name>
    <name type="common">Frog chytrid fungus</name>
    <dbReference type="NCBI Taxonomy" id="684364"/>
    <lineage>
        <taxon>Eukaryota</taxon>
        <taxon>Fungi</taxon>
        <taxon>Fungi incertae sedis</taxon>
        <taxon>Chytridiomycota</taxon>
        <taxon>Chytridiomycota incertae sedis</taxon>
        <taxon>Chytridiomycetes</taxon>
        <taxon>Rhizophydiales</taxon>
        <taxon>Rhizophydiales incertae sedis</taxon>
        <taxon>Batrachochytrium</taxon>
    </lineage>
</organism>
<accession>F4NV46</accession>
<dbReference type="InterPro" id="IPR036086">
    <property type="entry name" value="ParB/Sulfiredoxin_sf"/>
</dbReference>
<name>F4NV46_BATDJ</name>
<dbReference type="AlphaFoldDB" id="F4NV46"/>
<dbReference type="Proteomes" id="UP000007241">
    <property type="component" value="Unassembled WGS sequence"/>
</dbReference>
<dbReference type="GeneID" id="18241986"/>
<dbReference type="SUPFAM" id="SSF110849">
    <property type="entry name" value="ParB/Sulfiredoxin"/>
    <property type="match status" value="1"/>
</dbReference>
<feature type="signal peptide" evidence="1">
    <location>
        <begin position="1"/>
        <end position="25"/>
    </location>
</feature>